<dbReference type="EMBL" id="JBHTIR010004346">
    <property type="protein sequence ID" value="MFD0857066.1"/>
    <property type="molecule type" value="Genomic_DNA"/>
</dbReference>
<gene>
    <name evidence="2" type="ORF">ACFQ07_32960</name>
</gene>
<feature type="non-terminal residue" evidence="2">
    <location>
        <position position="1"/>
    </location>
</feature>
<accession>A0ABW3CRL8</accession>
<comment type="caution">
    <text evidence="2">The sequence shown here is derived from an EMBL/GenBank/DDBJ whole genome shotgun (WGS) entry which is preliminary data.</text>
</comment>
<name>A0ABW3CRL8_9ACTN</name>
<protein>
    <submittedName>
        <fullName evidence="2">Uncharacterized protein</fullName>
    </submittedName>
</protein>
<feature type="transmembrane region" description="Helical" evidence="1">
    <location>
        <begin position="70"/>
        <end position="90"/>
    </location>
</feature>
<proteinExistence type="predicted"/>
<evidence type="ECO:0000313" key="2">
    <source>
        <dbReference type="EMBL" id="MFD0857066.1"/>
    </source>
</evidence>
<keyword evidence="1" id="KW-1133">Transmembrane helix</keyword>
<organism evidence="2 3">
    <name type="scientific">Actinomadura adrarensis</name>
    <dbReference type="NCBI Taxonomy" id="1819600"/>
    <lineage>
        <taxon>Bacteria</taxon>
        <taxon>Bacillati</taxon>
        <taxon>Actinomycetota</taxon>
        <taxon>Actinomycetes</taxon>
        <taxon>Streptosporangiales</taxon>
        <taxon>Thermomonosporaceae</taxon>
        <taxon>Actinomadura</taxon>
    </lineage>
</organism>
<dbReference type="Proteomes" id="UP001597083">
    <property type="component" value="Unassembled WGS sequence"/>
</dbReference>
<evidence type="ECO:0000256" key="1">
    <source>
        <dbReference type="SAM" id="Phobius"/>
    </source>
</evidence>
<feature type="transmembrane region" description="Helical" evidence="1">
    <location>
        <begin position="110"/>
        <end position="130"/>
    </location>
</feature>
<sequence length="143" mass="14456">AAAVIAGILALLTAGMLILFALSNLVHAADGPTGRWSSLVLENVLGGVTGAGLLVVAAGFTFARRIPGAWTLFGLCVFYVVATTFVAPLLRGTPLSAQLSFVFGFDGLDGIAIALAVIFGVLTAITSAIAGSVKSTGDRRAHV</sequence>
<keyword evidence="1" id="KW-0472">Membrane</keyword>
<evidence type="ECO:0000313" key="3">
    <source>
        <dbReference type="Proteomes" id="UP001597083"/>
    </source>
</evidence>
<keyword evidence="3" id="KW-1185">Reference proteome</keyword>
<reference evidence="3" key="1">
    <citation type="journal article" date="2019" name="Int. J. Syst. Evol. Microbiol.">
        <title>The Global Catalogue of Microorganisms (GCM) 10K type strain sequencing project: providing services to taxonomists for standard genome sequencing and annotation.</title>
        <authorList>
            <consortium name="The Broad Institute Genomics Platform"/>
            <consortium name="The Broad Institute Genome Sequencing Center for Infectious Disease"/>
            <person name="Wu L."/>
            <person name="Ma J."/>
        </authorList>
    </citation>
    <scope>NUCLEOTIDE SEQUENCE [LARGE SCALE GENOMIC DNA]</scope>
    <source>
        <strain evidence="3">JCM 31696</strain>
    </source>
</reference>
<feature type="transmembrane region" description="Helical" evidence="1">
    <location>
        <begin position="44"/>
        <end position="63"/>
    </location>
</feature>
<keyword evidence="1" id="KW-0812">Transmembrane</keyword>